<organism evidence="2 3">
    <name type="scientific">Asticcacaulis aquaticus</name>
    <dbReference type="NCBI Taxonomy" id="2984212"/>
    <lineage>
        <taxon>Bacteria</taxon>
        <taxon>Pseudomonadati</taxon>
        <taxon>Pseudomonadota</taxon>
        <taxon>Alphaproteobacteria</taxon>
        <taxon>Caulobacterales</taxon>
        <taxon>Caulobacteraceae</taxon>
        <taxon>Asticcacaulis</taxon>
    </lineage>
</organism>
<reference evidence="2 3" key="1">
    <citation type="submission" date="2023-01" db="EMBL/GenBank/DDBJ databases">
        <title>Novel species of the genus Asticcacaulis isolated from rivers.</title>
        <authorList>
            <person name="Lu H."/>
        </authorList>
    </citation>
    <scope>NUCLEOTIDE SEQUENCE [LARGE SCALE GENOMIC DNA]</scope>
    <source>
        <strain evidence="2 3">BYS171W</strain>
    </source>
</reference>
<evidence type="ECO:0000256" key="1">
    <source>
        <dbReference type="SAM" id="Phobius"/>
    </source>
</evidence>
<keyword evidence="1" id="KW-0472">Membrane</keyword>
<keyword evidence="1" id="KW-1133">Transmembrane helix</keyword>
<dbReference type="EMBL" id="JAQQKX010000003">
    <property type="protein sequence ID" value="MDC7682819.1"/>
    <property type="molecule type" value="Genomic_DNA"/>
</dbReference>
<proteinExistence type="predicted"/>
<keyword evidence="3" id="KW-1185">Reference proteome</keyword>
<sequence>MTEASVSKPKKKPSRWGLFGPILIFLVLLAGWTGYWFYVASQLENRIALTRQNLIDAGYHVGYSPLHVQGYPFRMFIALDKFEAIAPTGKGFAAPRLEAEASAFVLDKWVFVATEGLTYYRGRRETPDLGAIDLGEVKITGDALRASVSGWTQPIQTIAVEGLNPIFTVSKAEYPFLLQSAQRFEAYLRPNAAAVDNADFLWRVTGAKGHPESLIGRMGPNKTFDLHLEGTVGQAAKFKDGRLTAWRDGGGVMTGVKASLHIGDLEIFGQSDAMRVDPNLALQGPLNVEIKGSGDPVTFLLGAGLIAPEYEPLARPFVGTTMTADKPVKLKFDFRDGGTYVGPLKVSDAPVVR</sequence>
<keyword evidence="1" id="KW-0812">Transmembrane</keyword>
<dbReference type="InterPro" id="IPR018666">
    <property type="entry name" value="DUF2125"/>
</dbReference>
<accession>A0ABT5HRZ2</accession>
<evidence type="ECO:0000313" key="3">
    <source>
        <dbReference type="Proteomes" id="UP001214854"/>
    </source>
</evidence>
<comment type="caution">
    <text evidence="2">The sequence shown here is derived from an EMBL/GenBank/DDBJ whole genome shotgun (WGS) entry which is preliminary data.</text>
</comment>
<gene>
    <name evidence="2" type="ORF">PQU92_06000</name>
</gene>
<dbReference type="RefSeq" id="WP_272747299.1">
    <property type="nucleotide sequence ID" value="NZ_JAQQKX010000003.1"/>
</dbReference>
<evidence type="ECO:0000313" key="2">
    <source>
        <dbReference type="EMBL" id="MDC7682819.1"/>
    </source>
</evidence>
<feature type="transmembrane region" description="Helical" evidence="1">
    <location>
        <begin position="16"/>
        <end position="38"/>
    </location>
</feature>
<protein>
    <submittedName>
        <fullName evidence="2">DUF2125 domain-containing protein</fullName>
    </submittedName>
</protein>
<name>A0ABT5HRZ2_9CAUL</name>
<dbReference type="Pfam" id="PF09898">
    <property type="entry name" value="DUF2125"/>
    <property type="match status" value="1"/>
</dbReference>
<dbReference type="Proteomes" id="UP001214854">
    <property type="component" value="Unassembled WGS sequence"/>
</dbReference>